<dbReference type="Gene3D" id="2.130.10.10">
    <property type="entry name" value="YVTN repeat-like/Quinoprotein amine dehydrogenase"/>
    <property type="match status" value="2"/>
</dbReference>
<dbReference type="PANTHER" id="PTHR19857">
    <property type="entry name" value="MITOCHONDRIAL DIVISION PROTEIN 1-RELATED"/>
    <property type="match status" value="1"/>
</dbReference>
<dbReference type="EMBL" id="BJXQ01000001">
    <property type="protein sequence ID" value="GEN02099.1"/>
    <property type="molecule type" value="Genomic_DNA"/>
</dbReference>
<dbReference type="Proteomes" id="UP000194641">
    <property type="component" value="Unassembled WGS sequence"/>
</dbReference>
<dbReference type="SMART" id="SM00320">
    <property type="entry name" value="WD40"/>
    <property type="match status" value="6"/>
</dbReference>
<dbReference type="InterPro" id="IPR015943">
    <property type="entry name" value="WD40/YVTN_repeat-like_dom_sf"/>
</dbReference>
<accession>A0A252AY68</accession>
<proteinExistence type="predicted"/>
<dbReference type="SUPFAM" id="SSF50978">
    <property type="entry name" value="WD40 repeat-like"/>
    <property type="match status" value="1"/>
</dbReference>
<evidence type="ECO:0000313" key="6">
    <source>
        <dbReference type="Proteomes" id="UP000032673"/>
    </source>
</evidence>
<evidence type="ECO:0000313" key="8">
    <source>
        <dbReference type="Proteomes" id="UP000321104"/>
    </source>
</evidence>
<reference evidence="4 8" key="4">
    <citation type="submission" date="2019-07" db="EMBL/GenBank/DDBJ databases">
        <title>Whole genome shotgun sequence of Acetobacter indonesiensis NBRC 16471.</title>
        <authorList>
            <person name="Hosoyama A."/>
            <person name="Uohara A."/>
            <person name="Ohji S."/>
            <person name="Ichikawa N."/>
        </authorList>
    </citation>
    <scope>NUCLEOTIDE SEQUENCE [LARGE SCALE GENOMIC DNA]</scope>
    <source>
        <strain evidence="4 8">NBRC 16471</strain>
    </source>
</reference>
<protein>
    <recommendedName>
        <fullName evidence="9">Anaphase-promoting complex subunit 4 WD40 domain-containing protein</fullName>
    </recommendedName>
</protein>
<reference evidence="7" key="2">
    <citation type="submission" date="2014-06" db="EMBL/GenBank/DDBJ databases">
        <authorList>
            <person name="Winans N.J."/>
            <person name="Newell P.D."/>
            <person name="Douglas A.E."/>
        </authorList>
    </citation>
    <scope>NUCLEOTIDE SEQUENCE [LARGE SCALE GENOMIC DNA]</scope>
</reference>
<evidence type="ECO:0000313" key="5">
    <source>
        <dbReference type="EMBL" id="OUI96744.1"/>
    </source>
</evidence>
<evidence type="ECO:0008006" key="9">
    <source>
        <dbReference type="Google" id="ProtNLM"/>
    </source>
</evidence>
<keyword evidence="6" id="KW-1185">Reference proteome</keyword>
<evidence type="ECO:0000256" key="2">
    <source>
        <dbReference type="ARBA" id="ARBA00022737"/>
    </source>
</evidence>
<dbReference type="AlphaFoldDB" id="A0A252AY68"/>
<organism evidence="5 7">
    <name type="scientific">Acetobacter indonesiensis</name>
    <dbReference type="NCBI Taxonomy" id="104101"/>
    <lineage>
        <taxon>Bacteria</taxon>
        <taxon>Pseudomonadati</taxon>
        <taxon>Pseudomonadota</taxon>
        <taxon>Alphaproteobacteria</taxon>
        <taxon>Acetobacterales</taxon>
        <taxon>Acetobacteraceae</taxon>
        <taxon>Acetobacter</taxon>
    </lineage>
</organism>
<reference evidence="3 6" key="1">
    <citation type="submission" date="2012-11" db="EMBL/GenBank/DDBJ databases">
        <title>Whole genome sequence of Acetobacter indonesiensis 5H-1.</title>
        <authorList>
            <person name="Azuma Y."/>
            <person name="Higashiura N."/>
            <person name="Hirakawa H."/>
            <person name="Matsushita K."/>
        </authorList>
    </citation>
    <scope>NUCLEOTIDE SEQUENCE [LARGE SCALE GENOMIC DNA]</scope>
    <source>
        <strain evidence="3 6">5H-1</strain>
    </source>
</reference>
<sequence length="350" mass="37114">MSQTLNLRGLIEKRGASRVIDGHITGCAASRDNQRFAFTTAEGDVIVAHRGDLTDAASWPTYAVHDGSALTIAPDTDPHGFLTGGDDGRLCRIDMHGEIEELGKTRRWVEHVISYVDPKNAYIAASSGKQVELRDATGRTVLKTLEHPSSVTGIVFDGKGKRIAASHYNGTSMWYTQSKSDSVRSLEWKGSHIGIAIHPQGEALITAMQDNDLHGWRLSDGHNIRMSGYPTKVRSMSFSSNGKWLATSGADVVVMWPFFGGGPMGKPPTELPGAGGALCTSVAFHPQQEVVAAGFADGTVLLIETPTQRVLPVSLGGNGPVSALAYSADGCMLGFGTEEGLIGLVDLAAA</sequence>
<dbReference type="RefSeq" id="WP_048844668.1">
    <property type="nucleotide sequence ID" value="NZ_BAMW01000006.1"/>
</dbReference>
<reference evidence="5" key="3">
    <citation type="submission" date="2014-06" db="EMBL/GenBank/DDBJ databases">
        <authorList>
            <person name="Ju J."/>
            <person name="Zhang J."/>
        </authorList>
    </citation>
    <scope>NUCLEOTIDE SEQUENCE [LARGE SCALE GENOMIC DNA]</scope>
    <source>
        <strain evidence="5">DmL_051</strain>
    </source>
</reference>
<evidence type="ECO:0000313" key="3">
    <source>
        <dbReference type="EMBL" id="GAN62132.1"/>
    </source>
</evidence>
<evidence type="ECO:0000313" key="7">
    <source>
        <dbReference type="Proteomes" id="UP000194641"/>
    </source>
</evidence>
<keyword evidence="1" id="KW-0853">WD repeat</keyword>
<dbReference type="EMBL" id="JOPA01000002">
    <property type="protein sequence ID" value="OUI96744.1"/>
    <property type="molecule type" value="Genomic_DNA"/>
</dbReference>
<dbReference type="Proteomes" id="UP000032673">
    <property type="component" value="Unassembled WGS sequence"/>
</dbReference>
<dbReference type="Pfam" id="PF00400">
    <property type="entry name" value="WD40"/>
    <property type="match status" value="2"/>
</dbReference>
<dbReference type="InterPro" id="IPR001680">
    <property type="entry name" value="WD40_rpt"/>
</dbReference>
<name>A0A252AY68_9PROT</name>
<dbReference type="EMBL" id="BAMW01000006">
    <property type="protein sequence ID" value="GAN62132.1"/>
    <property type="molecule type" value="Genomic_DNA"/>
</dbReference>
<comment type="caution">
    <text evidence="5">The sequence shown here is derived from an EMBL/GenBank/DDBJ whole genome shotgun (WGS) entry which is preliminary data.</text>
</comment>
<dbReference type="InterPro" id="IPR051179">
    <property type="entry name" value="WD_repeat_multifunction"/>
</dbReference>
<evidence type="ECO:0000313" key="4">
    <source>
        <dbReference type="EMBL" id="GEN02099.1"/>
    </source>
</evidence>
<dbReference type="Proteomes" id="UP000321104">
    <property type="component" value="Unassembled WGS sequence"/>
</dbReference>
<dbReference type="InterPro" id="IPR036322">
    <property type="entry name" value="WD40_repeat_dom_sf"/>
</dbReference>
<keyword evidence="2" id="KW-0677">Repeat</keyword>
<evidence type="ECO:0000256" key="1">
    <source>
        <dbReference type="ARBA" id="ARBA00022574"/>
    </source>
</evidence>
<dbReference type="PANTHER" id="PTHR19857:SF8">
    <property type="entry name" value="ANGIO-ASSOCIATED MIGRATORY CELL PROTEIN"/>
    <property type="match status" value="1"/>
</dbReference>
<gene>
    <name evidence="3" type="ORF">Abin_006_122</name>
    <name evidence="4" type="ORF">AIN02nite_01240</name>
    <name evidence="5" type="ORF">HK17_05665</name>
</gene>